<dbReference type="EMBL" id="MU005642">
    <property type="protein sequence ID" value="KAF2675973.1"/>
    <property type="molecule type" value="Genomic_DNA"/>
</dbReference>
<feature type="transmembrane region" description="Helical" evidence="6">
    <location>
        <begin position="230"/>
        <end position="250"/>
    </location>
</feature>
<dbReference type="OrthoDB" id="3741040at2759"/>
<reference evidence="8" key="1">
    <citation type="journal article" date="2020" name="Stud. Mycol.">
        <title>101 Dothideomycetes genomes: a test case for predicting lifestyles and emergence of pathogens.</title>
        <authorList>
            <person name="Haridas S."/>
            <person name="Albert R."/>
            <person name="Binder M."/>
            <person name="Bloem J."/>
            <person name="Labutti K."/>
            <person name="Salamov A."/>
            <person name="Andreopoulos B."/>
            <person name="Baker S."/>
            <person name="Barry K."/>
            <person name="Bills G."/>
            <person name="Bluhm B."/>
            <person name="Cannon C."/>
            <person name="Castanera R."/>
            <person name="Culley D."/>
            <person name="Daum C."/>
            <person name="Ezra D."/>
            <person name="Gonzalez J."/>
            <person name="Henrissat B."/>
            <person name="Kuo A."/>
            <person name="Liang C."/>
            <person name="Lipzen A."/>
            <person name="Lutzoni F."/>
            <person name="Magnuson J."/>
            <person name="Mondo S."/>
            <person name="Nolan M."/>
            <person name="Ohm R."/>
            <person name="Pangilinan J."/>
            <person name="Park H.-J."/>
            <person name="Ramirez L."/>
            <person name="Alfaro M."/>
            <person name="Sun H."/>
            <person name="Tritt A."/>
            <person name="Yoshinaga Y."/>
            <person name="Zwiers L.-H."/>
            <person name="Turgeon B."/>
            <person name="Goodwin S."/>
            <person name="Spatafora J."/>
            <person name="Crous P."/>
            <person name="Grigoriev I."/>
        </authorList>
    </citation>
    <scope>NUCLEOTIDE SEQUENCE</scope>
    <source>
        <strain evidence="8">CBS 122367</strain>
    </source>
</reference>
<dbReference type="GO" id="GO:0016020">
    <property type="term" value="C:membrane"/>
    <property type="evidence" value="ECO:0007669"/>
    <property type="project" value="UniProtKB-SubCell"/>
</dbReference>
<proteinExistence type="inferred from homology"/>
<accession>A0A6G1IDB5</accession>
<name>A0A6G1IDB5_9PLEO</name>
<evidence type="ECO:0000256" key="3">
    <source>
        <dbReference type="ARBA" id="ARBA00022989"/>
    </source>
</evidence>
<evidence type="ECO:0000256" key="2">
    <source>
        <dbReference type="ARBA" id="ARBA00022692"/>
    </source>
</evidence>
<feature type="non-terminal residue" evidence="8">
    <location>
        <position position="309"/>
    </location>
</feature>
<feature type="domain" description="Rhodopsin" evidence="7">
    <location>
        <begin position="54"/>
        <end position="292"/>
    </location>
</feature>
<evidence type="ECO:0000259" key="7">
    <source>
        <dbReference type="Pfam" id="PF20684"/>
    </source>
</evidence>
<dbReference type="AlphaFoldDB" id="A0A6G1IDB5"/>
<dbReference type="PANTHER" id="PTHR33048">
    <property type="entry name" value="PTH11-LIKE INTEGRAL MEMBRANE PROTEIN (AFU_ORTHOLOGUE AFUA_5G11245)"/>
    <property type="match status" value="1"/>
</dbReference>
<feature type="transmembrane region" description="Helical" evidence="6">
    <location>
        <begin position="192"/>
        <end position="218"/>
    </location>
</feature>
<feature type="transmembrane region" description="Helical" evidence="6">
    <location>
        <begin position="277"/>
        <end position="296"/>
    </location>
</feature>
<comment type="similarity">
    <text evidence="5">Belongs to the SAT4 family.</text>
</comment>
<organism evidence="8 9">
    <name type="scientific">Lentithecium fluviatile CBS 122367</name>
    <dbReference type="NCBI Taxonomy" id="1168545"/>
    <lineage>
        <taxon>Eukaryota</taxon>
        <taxon>Fungi</taxon>
        <taxon>Dikarya</taxon>
        <taxon>Ascomycota</taxon>
        <taxon>Pezizomycotina</taxon>
        <taxon>Dothideomycetes</taxon>
        <taxon>Pleosporomycetidae</taxon>
        <taxon>Pleosporales</taxon>
        <taxon>Massarineae</taxon>
        <taxon>Lentitheciaceae</taxon>
        <taxon>Lentithecium</taxon>
    </lineage>
</organism>
<keyword evidence="9" id="KW-1185">Reference proteome</keyword>
<feature type="transmembrane region" description="Helical" evidence="6">
    <location>
        <begin position="111"/>
        <end position="133"/>
    </location>
</feature>
<feature type="transmembrane region" description="Helical" evidence="6">
    <location>
        <begin position="145"/>
        <end position="172"/>
    </location>
</feature>
<evidence type="ECO:0000256" key="4">
    <source>
        <dbReference type="ARBA" id="ARBA00023136"/>
    </source>
</evidence>
<dbReference type="PANTHER" id="PTHR33048:SF47">
    <property type="entry name" value="INTEGRAL MEMBRANE PROTEIN-RELATED"/>
    <property type="match status" value="1"/>
</dbReference>
<keyword evidence="4 6" id="KW-0472">Membrane</keyword>
<dbReference type="InterPro" id="IPR052337">
    <property type="entry name" value="SAT4-like"/>
</dbReference>
<evidence type="ECO:0000313" key="9">
    <source>
        <dbReference type="Proteomes" id="UP000799291"/>
    </source>
</evidence>
<comment type="subcellular location">
    <subcellularLocation>
        <location evidence="1">Membrane</location>
        <topology evidence="1">Multi-pass membrane protein</topology>
    </subcellularLocation>
</comment>
<keyword evidence="3 6" id="KW-1133">Transmembrane helix</keyword>
<dbReference type="Pfam" id="PF20684">
    <property type="entry name" value="Fung_rhodopsin"/>
    <property type="match status" value="1"/>
</dbReference>
<sequence length="309" mass="34743">MPSQIPPRTDLSKIPAGTPPPGVMPQFDNPPSLTSTLVGMCAFLITWGTSFAAIRIWTNRHRFGIGDAFVVTAVILSIAYCAILLSFAPYFRHQWDLPLTWYTARYIKQLYAQGMLLGPTIFFGKEAIFLMYFEVFQVKKRMRTLIIIGMIFTGLAYLPGVILESIFCAARPGETWDPLAGAPEGQRCTKMIYWGIVQGACAIVIDIYIFVLPIPAIAQLQLGLKRKIQILSVFMMAFLGILASVFAEIYRVRLLTHPEDLLFVQSQQLICVVVENWVAVIVSCMPSFAAFLRLYVSESRLYISLHTRI</sequence>
<feature type="transmembrane region" description="Helical" evidence="6">
    <location>
        <begin position="37"/>
        <end position="57"/>
    </location>
</feature>
<gene>
    <name evidence="8" type="ORF">K458DRAFT_283540</name>
</gene>
<evidence type="ECO:0000256" key="1">
    <source>
        <dbReference type="ARBA" id="ARBA00004141"/>
    </source>
</evidence>
<evidence type="ECO:0000256" key="5">
    <source>
        <dbReference type="ARBA" id="ARBA00038359"/>
    </source>
</evidence>
<protein>
    <recommendedName>
        <fullName evidence="7">Rhodopsin domain-containing protein</fullName>
    </recommendedName>
</protein>
<dbReference type="Proteomes" id="UP000799291">
    <property type="component" value="Unassembled WGS sequence"/>
</dbReference>
<keyword evidence="2 6" id="KW-0812">Transmembrane</keyword>
<dbReference type="InterPro" id="IPR049326">
    <property type="entry name" value="Rhodopsin_dom_fungi"/>
</dbReference>
<evidence type="ECO:0000313" key="8">
    <source>
        <dbReference type="EMBL" id="KAF2675973.1"/>
    </source>
</evidence>
<evidence type="ECO:0000256" key="6">
    <source>
        <dbReference type="SAM" id="Phobius"/>
    </source>
</evidence>
<feature type="transmembrane region" description="Helical" evidence="6">
    <location>
        <begin position="69"/>
        <end position="91"/>
    </location>
</feature>